<proteinExistence type="predicted"/>
<protein>
    <submittedName>
        <fullName evidence="1">Uncharacterized protein</fullName>
    </submittedName>
</protein>
<evidence type="ECO:0000313" key="2">
    <source>
        <dbReference type="Proteomes" id="UP000515908"/>
    </source>
</evidence>
<organism evidence="1 2">
    <name type="scientific">Angomonas deanei</name>
    <dbReference type="NCBI Taxonomy" id="59799"/>
    <lineage>
        <taxon>Eukaryota</taxon>
        <taxon>Discoba</taxon>
        <taxon>Euglenozoa</taxon>
        <taxon>Kinetoplastea</taxon>
        <taxon>Metakinetoplastina</taxon>
        <taxon>Trypanosomatida</taxon>
        <taxon>Trypanosomatidae</taxon>
        <taxon>Strigomonadinae</taxon>
        <taxon>Angomonas</taxon>
    </lineage>
</organism>
<dbReference type="Proteomes" id="UP000515908">
    <property type="component" value="Chromosome 21"/>
</dbReference>
<gene>
    <name evidence="1" type="ORF">ADEAN_000895300</name>
</gene>
<evidence type="ECO:0000313" key="1">
    <source>
        <dbReference type="EMBL" id="CAD2221421.1"/>
    </source>
</evidence>
<reference evidence="1 2" key="1">
    <citation type="submission" date="2020-08" db="EMBL/GenBank/DDBJ databases">
        <authorList>
            <person name="Newling K."/>
            <person name="Davey J."/>
            <person name="Forrester S."/>
        </authorList>
    </citation>
    <scope>NUCLEOTIDE SEQUENCE [LARGE SCALE GENOMIC DNA]</scope>
    <source>
        <strain evidence="2">Crithidia deanei Carvalho (ATCC PRA-265)</strain>
    </source>
</reference>
<dbReference type="AlphaFoldDB" id="S9V7E0"/>
<dbReference type="OrthoDB" id="244134at2759"/>
<accession>S9V7E0</accession>
<sequence>MSKDSLYQHHMWHVEDQTLTIFNPKLELLLDFDPPSQFCLPANAPTVHGIRRGGVAAGTSSTARTMTAFGRIGGAGQPVADDLVAEWLRIPSLPPMTDAST</sequence>
<dbReference type="VEuPathDB" id="TriTrypDB:ADEAN_000895300"/>
<dbReference type="EMBL" id="LR877165">
    <property type="protein sequence ID" value="CAD2221421.1"/>
    <property type="molecule type" value="Genomic_DNA"/>
</dbReference>
<keyword evidence="2" id="KW-1185">Reference proteome</keyword>
<name>S9V7E0_9TRYP</name>